<evidence type="ECO:0000313" key="2">
    <source>
        <dbReference type="Proteomes" id="UP000271162"/>
    </source>
</evidence>
<reference evidence="1 2" key="2">
    <citation type="submission" date="2018-11" db="EMBL/GenBank/DDBJ databases">
        <authorList>
            <consortium name="Pathogen Informatics"/>
        </authorList>
    </citation>
    <scope>NUCLEOTIDE SEQUENCE [LARGE SCALE GENOMIC DNA]</scope>
</reference>
<dbReference type="WBParaSite" id="NBR_0000112201-mRNA-1">
    <property type="protein sequence ID" value="NBR_0000112201-mRNA-1"/>
    <property type="gene ID" value="NBR_0000112201"/>
</dbReference>
<sequence>MQIICQFSVVNLNNVFSVNGWFFKDAAQLTTVVRLGRSTETAKSYFEKAYEENKKALELITKLPFRYEVYRKSEKDFLTRAQKDLKQLLDGTSQSRITTSTWALFWQVGAQFAKEDFDWTRCESCNKTSTIKQQAIAFTITAITKEPTLSPPFKIQVEDLTKNFIFENGTIKPGVSEDNMYELGWNVTDIIGGDYPFQ</sequence>
<evidence type="ECO:0000313" key="1">
    <source>
        <dbReference type="EMBL" id="VDL64381.1"/>
    </source>
</evidence>
<organism evidence="3">
    <name type="scientific">Nippostrongylus brasiliensis</name>
    <name type="common">Rat hookworm</name>
    <dbReference type="NCBI Taxonomy" id="27835"/>
    <lineage>
        <taxon>Eukaryota</taxon>
        <taxon>Metazoa</taxon>
        <taxon>Ecdysozoa</taxon>
        <taxon>Nematoda</taxon>
        <taxon>Chromadorea</taxon>
        <taxon>Rhabditida</taxon>
        <taxon>Rhabditina</taxon>
        <taxon>Rhabditomorpha</taxon>
        <taxon>Strongyloidea</taxon>
        <taxon>Heligmosomidae</taxon>
        <taxon>Nippostrongylus</taxon>
    </lineage>
</organism>
<proteinExistence type="predicted"/>
<protein>
    <submittedName>
        <fullName evidence="3">Apyrase</fullName>
    </submittedName>
</protein>
<gene>
    <name evidence="1" type="ORF">NBR_LOCUS1123</name>
</gene>
<dbReference type="AlphaFoldDB" id="A0A0N4XF20"/>
<reference evidence="3" key="1">
    <citation type="submission" date="2017-02" db="UniProtKB">
        <authorList>
            <consortium name="WormBaseParasite"/>
        </authorList>
    </citation>
    <scope>IDENTIFICATION</scope>
</reference>
<keyword evidence="2" id="KW-1185">Reference proteome</keyword>
<dbReference type="EMBL" id="UYSL01000760">
    <property type="protein sequence ID" value="VDL64381.1"/>
    <property type="molecule type" value="Genomic_DNA"/>
</dbReference>
<accession>A0A0N4XF20</accession>
<dbReference type="Proteomes" id="UP000271162">
    <property type="component" value="Unassembled WGS sequence"/>
</dbReference>
<evidence type="ECO:0000313" key="3">
    <source>
        <dbReference type="WBParaSite" id="NBR_0000112201-mRNA-1"/>
    </source>
</evidence>
<name>A0A0N4XF20_NIPBR</name>